<dbReference type="GO" id="GO:0009190">
    <property type="term" value="P:cyclic nucleotide biosynthetic process"/>
    <property type="evidence" value="ECO:0007669"/>
    <property type="project" value="InterPro"/>
</dbReference>
<dbReference type="GO" id="GO:0004016">
    <property type="term" value="F:adenylate cyclase activity"/>
    <property type="evidence" value="ECO:0007669"/>
    <property type="project" value="UniProtKB-ARBA"/>
</dbReference>
<name>A0A1Y6BDD0_9BACT</name>
<feature type="transmembrane region" description="Helical" evidence="1">
    <location>
        <begin position="26"/>
        <end position="43"/>
    </location>
</feature>
<dbReference type="Pfam" id="PF07695">
    <property type="entry name" value="7TMR-DISM_7TM"/>
    <property type="match status" value="1"/>
</dbReference>
<evidence type="ECO:0000259" key="2">
    <source>
        <dbReference type="PROSITE" id="PS50125"/>
    </source>
</evidence>
<reference evidence="4" key="1">
    <citation type="submission" date="2017-04" db="EMBL/GenBank/DDBJ databases">
        <authorList>
            <person name="Varghese N."/>
            <person name="Submissions S."/>
        </authorList>
    </citation>
    <scope>NUCLEOTIDE SEQUENCE [LARGE SCALE GENOMIC DNA]</scope>
    <source>
        <strain evidence="4">RKEM611</strain>
    </source>
</reference>
<dbReference type="GO" id="GO:0035556">
    <property type="term" value="P:intracellular signal transduction"/>
    <property type="evidence" value="ECO:0007669"/>
    <property type="project" value="InterPro"/>
</dbReference>
<feature type="transmembrane region" description="Helical" evidence="1">
    <location>
        <begin position="111"/>
        <end position="128"/>
    </location>
</feature>
<dbReference type="Proteomes" id="UP000192907">
    <property type="component" value="Unassembled WGS sequence"/>
</dbReference>
<dbReference type="SUPFAM" id="SSF55073">
    <property type="entry name" value="Nucleotide cyclase"/>
    <property type="match status" value="1"/>
</dbReference>
<dbReference type="Gene3D" id="3.30.70.1230">
    <property type="entry name" value="Nucleotide cyclase"/>
    <property type="match status" value="1"/>
</dbReference>
<keyword evidence="1" id="KW-0812">Transmembrane</keyword>
<dbReference type="AlphaFoldDB" id="A0A1Y6BDD0"/>
<evidence type="ECO:0000313" key="3">
    <source>
        <dbReference type="EMBL" id="SMF03287.1"/>
    </source>
</evidence>
<feature type="domain" description="Guanylate cyclase" evidence="2">
    <location>
        <begin position="182"/>
        <end position="317"/>
    </location>
</feature>
<protein>
    <submittedName>
        <fullName evidence="3">Adenylate cyclase, class 3</fullName>
    </submittedName>
</protein>
<dbReference type="RefSeq" id="WP_268808688.1">
    <property type="nucleotide sequence ID" value="NZ_FWZT01000003.1"/>
</dbReference>
<feature type="transmembrane region" description="Helical" evidence="1">
    <location>
        <begin position="49"/>
        <end position="72"/>
    </location>
</feature>
<dbReference type="EMBL" id="FWZT01000003">
    <property type="protein sequence ID" value="SMF03287.1"/>
    <property type="molecule type" value="Genomic_DNA"/>
</dbReference>
<feature type="transmembrane region" description="Helical" evidence="1">
    <location>
        <begin position="79"/>
        <end position="99"/>
    </location>
</feature>
<dbReference type="Pfam" id="PF00211">
    <property type="entry name" value="Guanylate_cyc"/>
    <property type="match status" value="1"/>
</dbReference>
<evidence type="ECO:0000256" key="1">
    <source>
        <dbReference type="SAM" id="Phobius"/>
    </source>
</evidence>
<sequence>MGGVFVSLYVLKFLDLECKSQPMNKVIKLFALGFATCFGIYFFNKSLSMVATSFISILIAFVAPAYALIRYFQTKEKHVLIFIIAYGTFLLSVVLQIFSWMVYNVFESNHILFYGMAAENIFMLMAMGNKINQTVNERLRFNRKMQHSYDQLAKVFYPHQLSLIESGGELENSMPVGIDRACVICFDIAGSSKIEGINKKEFFRDVFTECGAIMNANYSGEHLMCNAFRIKEMGDGFICSVGFPFKSPHENIHQAAIELSNDFISAFNEIVERYDPLHPIYCSVGIAEGEVEAFYPKSKPIEYDLYGRGIVLATRYEQMRKVILEKLGLAGNMVILQKEVYDHLADQGPYQELCLANMSLKVRDNEDTAYLYYQLLSEQNELNASA</sequence>
<gene>
    <name evidence="3" type="ORF">SAMN06296036_103331</name>
</gene>
<dbReference type="PROSITE" id="PS50125">
    <property type="entry name" value="GUANYLATE_CYCLASE_2"/>
    <property type="match status" value="1"/>
</dbReference>
<dbReference type="InterPro" id="IPR029787">
    <property type="entry name" value="Nucleotide_cyclase"/>
</dbReference>
<keyword evidence="1" id="KW-1133">Transmembrane helix</keyword>
<accession>A0A1Y6BDD0</accession>
<dbReference type="InterPro" id="IPR001054">
    <property type="entry name" value="A/G_cyclase"/>
</dbReference>
<dbReference type="InterPro" id="IPR011623">
    <property type="entry name" value="7TMR_DISM_rcpt_extracell_dom1"/>
</dbReference>
<keyword evidence="1" id="KW-0472">Membrane</keyword>
<dbReference type="STRING" id="1513793.SAMN06296036_103331"/>
<evidence type="ECO:0000313" key="4">
    <source>
        <dbReference type="Proteomes" id="UP000192907"/>
    </source>
</evidence>
<keyword evidence="4" id="KW-1185">Reference proteome</keyword>
<organism evidence="3 4">
    <name type="scientific">Pseudobacteriovorax antillogorgiicola</name>
    <dbReference type="NCBI Taxonomy" id="1513793"/>
    <lineage>
        <taxon>Bacteria</taxon>
        <taxon>Pseudomonadati</taxon>
        <taxon>Bdellovibrionota</taxon>
        <taxon>Oligoflexia</taxon>
        <taxon>Oligoflexales</taxon>
        <taxon>Pseudobacteriovoracaceae</taxon>
        <taxon>Pseudobacteriovorax</taxon>
    </lineage>
</organism>
<proteinExistence type="predicted"/>